<evidence type="ECO:0000313" key="1">
    <source>
        <dbReference type="EMBL" id="ALL41393.1"/>
    </source>
</evidence>
<organism evidence="1">
    <name type="scientific">Phakopsora pachyrhizi</name>
    <name type="common">Asian soybean rust disease fungus</name>
    <dbReference type="NCBI Taxonomy" id="170000"/>
    <lineage>
        <taxon>Eukaryota</taxon>
        <taxon>Fungi</taxon>
        <taxon>Dikarya</taxon>
        <taxon>Basidiomycota</taxon>
        <taxon>Pucciniomycotina</taxon>
        <taxon>Pucciniomycetes</taxon>
        <taxon>Pucciniales</taxon>
        <taxon>Phakopsoraceae</taxon>
        <taxon>Phakopsora</taxon>
    </lineage>
</organism>
<protein>
    <submittedName>
        <fullName evidence="1">Uncharacterized protein</fullName>
    </submittedName>
</protein>
<dbReference type="AlphaFoldDB" id="A0A0S1MKN6"/>
<dbReference type="EMBL" id="KT247304">
    <property type="protein sequence ID" value="ALL41393.1"/>
    <property type="molecule type" value="mRNA"/>
</dbReference>
<proteinExistence type="evidence at transcript level"/>
<reference evidence="1" key="1">
    <citation type="submission" date="2015-07" db="EMBL/GenBank/DDBJ databases">
        <title>Elucidating the P. pachyrhizi secretome and potential effectors.</title>
        <authorList>
            <person name="de Carvalho M.C.C.G."/>
            <person name="Nascimento L.C."/>
            <person name="Darben L.M."/>
            <person name="Polizel-Podanosqui A.M."/>
            <person name="Lopes-Caitar V.S."/>
            <person name="Rocha C.S."/>
            <person name="Qi M."/>
            <person name="Carazolle M."/>
            <person name="Kuwahara M.K."/>
            <person name="Pereira G.A.G."/>
            <person name="Abdelnoor R.V."/>
            <person name="Whitham S.A."/>
            <person name="Marcelino-Guimaraes F.C."/>
        </authorList>
    </citation>
    <scope>NUCLEOTIDE SEQUENCE</scope>
</reference>
<accession>A0A0S1MKN6</accession>
<sequence>MLKLLLAVFIPFFNLHDLRFSSLLDLEVVSMPTSFFLPFFIN</sequence>
<name>A0A0S1MKN6_PHAPC</name>